<protein>
    <submittedName>
        <fullName evidence="2">Histone-lysine n-methyltransferase setmar-like protein</fullName>
    </submittedName>
</protein>
<dbReference type="InterPro" id="IPR009057">
    <property type="entry name" value="Homeodomain-like_sf"/>
</dbReference>
<reference evidence="2 3" key="1">
    <citation type="submission" date="2015-04" db="EMBL/GenBank/DDBJ databases">
        <title>Lasius niger genome sequencing.</title>
        <authorList>
            <person name="Konorov E.A."/>
            <person name="Nikitin M.A."/>
            <person name="Kirill M.V."/>
            <person name="Chang P."/>
        </authorList>
    </citation>
    <scope>NUCLEOTIDE SEQUENCE [LARGE SCALE GENOMIC DNA]</scope>
    <source>
        <tissue evidence="2">Whole</tissue>
    </source>
</reference>
<dbReference type="SUPFAM" id="SSF46689">
    <property type="entry name" value="Homeodomain-like"/>
    <property type="match status" value="1"/>
</dbReference>
<dbReference type="PaxDb" id="67767-A0A0J7K6B2"/>
<evidence type="ECO:0000313" key="3">
    <source>
        <dbReference type="Proteomes" id="UP000036403"/>
    </source>
</evidence>
<organism evidence="2 3">
    <name type="scientific">Lasius niger</name>
    <name type="common">Black garden ant</name>
    <dbReference type="NCBI Taxonomy" id="67767"/>
    <lineage>
        <taxon>Eukaryota</taxon>
        <taxon>Metazoa</taxon>
        <taxon>Ecdysozoa</taxon>
        <taxon>Arthropoda</taxon>
        <taxon>Hexapoda</taxon>
        <taxon>Insecta</taxon>
        <taxon>Pterygota</taxon>
        <taxon>Neoptera</taxon>
        <taxon>Endopterygota</taxon>
        <taxon>Hymenoptera</taxon>
        <taxon>Apocrita</taxon>
        <taxon>Aculeata</taxon>
        <taxon>Formicoidea</taxon>
        <taxon>Formicidae</taxon>
        <taxon>Formicinae</taxon>
        <taxon>Lasius</taxon>
        <taxon>Lasius</taxon>
    </lineage>
</organism>
<name>A0A0J7K6B2_LASNI</name>
<dbReference type="PANTHER" id="PTHR46060:SF1">
    <property type="entry name" value="MARINER MOS1 TRANSPOSASE-LIKE PROTEIN"/>
    <property type="match status" value="1"/>
</dbReference>
<evidence type="ECO:0000256" key="1">
    <source>
        <dbReference type="ARBA" id="ARBA00004123"/>
    </source>
</evidence>
<dbReference type="OrthoDB" id="10059877at2759"/>
<dbReference type="InterPro" id="IPR052709">
    <property type="entry name" value="Transposase-MT_Hybrid"/>
</dbReference>
<keyword evidence="3" id="KW-1185">Reference proteome</keyword>
<comment type="subcellular location">
    <subcellularLocation>
        <location evidence="1">Nucleus</location>
    </subcellularLocation>
</comment>
<dbReference type="GO" id="GO:0005634">
    <property type="term" value="C:nucleus"/>
    <property type="evidence" value="ECO:0007669"/>
    <property type="project" value="UniProtKB-SubCell"/>
</dbReference>
<dbReference type="Proteomes" id="UP000036403">
    <property type="component" value="Unassembled WGS sequence"/>
</dbReference>
<dbReference type="PANTHER" id="PTHR46060">
    <property type="entry name" value="MARINER MOS1 TRANSPOSASE-LIKE PROTEIN"/>
    <property type="match status" value="1"/>
</dbReference>
<keyword evidence="2" id="KW-0808">Transferase</keyword>
<comment type="caution">
    <text evidence="2">The sequence shown here is derived from an EMBL/GenBank/DDBJ whole genome shotgun (WGS) entry which is preliminary data.</text>
</comment>
<dbReference type="AlphaFoldDB" id="A0A0J7K6B2"/>
<accession>A0A0J7K6B2</accession>
<dbReference type="GO" id="GO:0008168">
    <property type="term" value="F:methyltransferase activity"/>
    <property type="evidence" value="ECO:0007669"/>
    <property type="project" value="UniProtKB-KW"/>
</dbReference>
<dbReference type="STRING" id="67767.A0A0J7K6B2"/>
<keyword evidence="2" id="KW-0489">Methyltransferase</keyword>
<dbReference type="EMBL" id="LBMM01012741">
    <property type="protein sequence ID" value="KMQ86023.1"/>
    <property type="molecule type" value="Genomic_DNA"/>
</dbReference>
<dbReference type="GO" id="GO:0032259">
    <property type="term" value="P:methylation"/>
    <property type="evidence" value="ECO:0007669"/>
    <property type="project" value="UniProtKB-KW"/>
</dbReference>
<proteinExistence type="predicted"/>
<evidence type="ECO:0000313" key="2">
    <source>
        <dbReference type="EMBL" id="KMQ86023.1"/>
    </source>
</evidence>
<sequence>MTEQEVPTTVAQRIIIRFLANEGVKPTEILTRLQAQFRDGTLSRTQVFDWAKKFRSGRDDVENESHERRSRSSVTDENILAVRELVQDDRRLTVVEISSKVGISIGSAHTILSEYLGYHKAAYSSLNPR</sequence>
<gene>
    <name evidence="2" type="ORF">RF55_15124</name>
</gene>